<dbReference type="SUPFAM" id="SSF140566">
    <property type="entry name" value="FlgN-like"/>
    <property type="match status" value="1"/>
</dbReference>
<keyword evidence="1" id="KW-1005">Bacterial flagellum biogenesis</keyword>
<feature type="coiled-coil region" evidence="2">
    <location>
        <begin position="4"/>
        <end position="60"/>
    </location>
</feature>
<sequence>MTFIEELEEILNKELEILVELKDISFKKTDIIISNNVQELEETSRIEEVLVNQMALLEEERERFLDTWGVAKDTSISFVIEKFPEDNKVLINIKEEMKNVMEELSDRNKINNDLIMENLDWIDFNINLITSNPTSPNYGKKEIKENGNSIFDRKV</sequence>
<proteinExistence type="predicted"/>
<evidence type="ECO:0000256" key="2">
    <source>
        <dbReference type="SAM" id="Coils"/>
    </source>
</evidence>
<protein>
    <submittedName>
        <fullName evidence="3">Flagellar protein FlgN</fullName>
    </submittedName>
</protein>
<keyword evidence="3" id="KW-0969">Cilium</keyword>
<dbReference type="Pfam" id="PF05130">
    <property type="entry name" value="FlgN"/>
    <property type="match status" value="1"/>
</dbReference>
<keyword evidence="4" id="KW-1185">Reference proteome</keyword>
<dbReference type="InterPro" id="IPR007809">
    <property type="entry name" value="FlgN-like"/>
</dbReference>
<keyword evidence="3" id="KW-0966">Cell projection</keyword>
<evidence type="ECO:0000313" key="3">
    <source>
        <dbReference type="EMBL" id="MSU00140.1"/>
    </source>
</evidence>
<reference evidence="3 4" key="1">
    <citation type="submission" date="2019-09" db="EMBL/GenBank/DDBJ databases">
        <title>In-depth cultivation of the pig gut microbiome towards novel bacterial diversity and tailored functional studies.</title>
        <authorList>
            <person name="Wylensek D."/>
            <person name="Hitch T.C.A."/>
            <person name="Clavel T."/>
        </authorList>
    </citation>
    <scope>NUCLEOTIDE SEQUENCE [LARGE SCALE GENOMIC DNA]</scope>
    <source>
        <strain evidence="3 4">WCA3-693-APC-4?</strain>
    </source>
</reference>
<gene>
    <name evidence="3" type="ORF">FYJ83_01490</name>
</gene>
<keyword evidence="2" id="KW-0175">Coiled coil</keyword>
<dbReference type="Proteomes" id="UP000469523">
    <property type="component" value="Unassembled WGS sequence"/>
</dbReference>
<dbReference type="AlphaFoldDB" id="A0A6N7XWG7"/>
<dbReference type="Gene3D" id="1.20.58.300">
    <property type="entry name" value="FlgN-like"/>
    <property type="match status" value="1"/>
</dbReference>
<name>A0A6N7XWG7_9FIRM</name>
<organism evidence="3 4">
    <name type="scientific">Tissierella pigra</name>
    <dbReference type="NCBI Taxonomy" id="2607614"/>
    <lineage>
        <taxon>Bacteria</taxon>
        <taxon>Bacillati</taxon>
        <taxon>Bacillota</taxon>
        <taxon>Tissierellia</taxon>
        <taxon>Tissierellales</taxon>
        <taxon>Tissierellaceae</taxon>
        <taxon>Tissierella</taxon>
    </lineage>
</organism>
<comment type="caution">
    <text evidence="3">The sequence shown here is derived from an EMBL/GenBank/DDBJ whole genome shotgun (WGS) entry which is preliminary data.</text>
</comment>
<keyword evidence="3" id="KW-0282">Flagellum</keyword>
<dbReference type="EMBL" id="VUNQ01000002">
    <property type="protein sequence ID" value="MSU00140.1"/>
    <property type="molecule type" value="Genomic_DNA"/>
</dbReference>
<accession>A0A6N7XWG7</accession>
<dbReference type="InterPro" id="IPR036679">
    <property type="entry name" value="FlgN-like_sf"/>
</dbReference>
<dbReference type="GO" id="GO:0044780">
    <property type="term" value="P:bacterial-type flagellum assembly"/>
    <property type="evidence" value="ECO:0007669"/>
    <property type="project" value="InterPro"/>
</dbReference>
<evidence type="ECO:0000313" key="4">
    <source>
        <dbReference type="Proteomes" id="UP000469523"/>
    </source>
</evidence>
<evidence type="ECO:0000256" key="1">
    <source>
        <dbReference type="ARBA" id="ARBA00022795"/>
    </source>
</evidence>
<dbReference type="RefSeq" id="WP_154438399.1">
    <property type="nucleotide sequence ID" value="NZ_JAHLPJ010000001.1"/>
</dbReference>